<sequence length="179" mass="20140">MIETERLVLRPWRDADIEPFAAMGQDADVMRHLNGVIDRDAAIAVIDRHRVGQARDGHCFWAIERRADGAFLGFCGLRLGGHPGTGVTDELEIGWRLARHAWGQGYAREAAEASLAWGWANTDRARIAAWTVPANEASWGLMRRLGMSERPDLHFDHPDFAEGHPLRRHLVYTIDRPTA</sequence>
<comment type="caution">
    <text evidence="2">The sequence shown here is derived from an EMBL/GenBank/DDBJ whole genome shotgun (WGS) entry which is preliminary data.</text>
</comment>
<dbReference type="Proteomes" id="UP001597283">
    <property type="component" value="Unassembled WGS sequence"/>
</dbReference>
<dbReference type="Gene3D" id="3.40.630.30">
    <property type="match status" value="1"/>
</dbReference>
<keyword evidence="3" id="KW-1185">Reference proteome</keyword>
<evidence type="ECO:0000259" key="1">
    <source>
        <dbReference type="PROSITE" id="PS51186"/>
    </source>
</evidence>
<gene>
    <name evidence="2" type="ORF">ACFSC3_14340</name>
</gene>
<proteinExistence type="predicted"/>
<dbReference type="Pfam" id="PF13302">
    <property type="entry name" value="Acetyltransf_3"/>
    <property type="match status" value="1"/>
</dbReference>
<dbReference type="InterPro" id="IPR051531">
    <property type="entry name" value="N-acetyltransferase"/>
</dbReference>
<dbReference type="PANTHER" id="PTHR43792">
    <property type="entry name" value="GNAT FAMILY, PUTATIVE (AFU_ORTHOLOGUE AFUA_3G00765)-RELATED-RELATED"/>
    <property type="match status" value="1"/>
</dbReference>
<dbReference type="EMBL" id="JBHUFC010000006">
    <property type="protein sequence ID" value="MFD1788744.1"/>
    <property type="molecule type" value="Genomic_DNA"/>
</dbReference>
<dbReference type="EC" id="2.3.-.-" evidence="2"/>
<dbReference type="PROSITE" id="PS51186">
    <property type="entry name" value="GNAT"/>
    <property type="match status" value="1"/>
</dbReference>
<keyword evidence="2" id="KW-0012">Acyltransferase</keyword>
<dbReference type="SUPFAM" id="SSF55729">
    <property type="entry name" value="Acyl-CoA N-acyltransferases (Nat)"/>
    <property type="match status" value="1"/>
</dbReference>
<dbReference type="GO" id="GO:0016746">
    <property type="term" value="F:acyltransferase activity"/>
    <property type="evidence" value="ECO:0007669"/>
    <property type="project" value="UniProtKB-KW"/>
</dbReference>
<dbReference type="PANTHER" id="PTHR43792:SF1">
    <property type="entry name" value="N-ACETYLTRANSFERASE DOMAIN-CONTAINING PROTEIN"/>
    <property type="match status" value="1"/>
</dbReference>
<dbReference type="RefSeq" id="WP_380941125.1">
    <property type="nucleotide sequence ID" value="NZ_JBHUFC010000006.1"/>
</dbReference>
<name>A0ABW4NGS0_9SPHN</name>
<evidence type="ECO:0000313" key="3">
    <source>
        <dbReference type="Proteomes" id="UP001597283"/>
    </source>
</evidence>
<evidence type="ECO:0000313" key="2">
    <source>
        <dbReference type="EMBL" id="MFD1788744.1"/>
    </source>
</evidence>
<accession>A0ABW4NGS0</accession>
<feature type="domain" description="N-acetyltransferase" evidence="1">
    <location>
        <begin position="7"/>
        <end position="177"/>
    </location>
</feature>
<protein>
    <submittedName>
        <fullName evidence="2">GNAT family N-acetyltransferase</fullName>
        <ecNumber evidence="2">2.3.-.-</ecNumber>
    </submittedName>
</protein>
<organism evidence="2 3">
    <name type="scientific">Sphingomonas floccifaciens</name>
    <dbReference type="NCBI Taxonomy" id="1844115"/>
    <lineage>
        <taxon>Bacteria</taxon>
        <taxon>Pseudomonadati</taxon>
        <taxon>Pseudomonadota</taxon>
        <taxon>Alphaproteobacteria</taxon>
        <taxon>Sphingomonadales</taxon>
        <taxon>Sphingomonadaceae</taxon>
        <taxon>Sphingomonas</taxon>
    </lineage>
</organism>
<dbReference type="InterPro" id="IPR000182">
    <property type="entry name" value="GNAT_dom"/>
</dbReference>
<dbReference type="InterPro" id="IPR016181">
    <property type="entry name" value="Acyl_CoA_acyltransferase"/>
</dbReference>
<keyword evidence="2" id="KW-0808">Transferase</keyword>
<reference evidence="3" key="1">
    <citation type="journal article" date="2019" name="Int. J. Syst. Evol. Microbiol.">
        <title>The Global Catalogue of Microorganisms (GCM) 10K type strain sequencing project: providing services to taxonomists for standard genome sequencing and annotation.</title>
        <authorList>
            <consortium name="The Broad Institute Genomics Platform"/>
            <consortium name="The Broad Institute Genome Sequencing Center for Infectious Disease"/>
            <person name="Wu L."/>
            <person name="Ma J."/>
        </authorList>
    </citation>
    <scope>NUCLEOTIDE SEQUENCE [LARGE SCALE GENOMIC DNA]</scope>
    <source>
        <strain evidence="3">Q85</strain>
    </source>
</reference>